<dbReference type="InterPro" id="IPR011006">
    <property type="entry name" value="CheY-like_superfamily"/>
</dbReference>
<dbReference type="InterPro" id="IPR036890">
    <property type="entry name" value="HATPase_C_sf"/>
</dbReference>
<keyword evidence="3 4" id="KW-0597">Phosphoprotein</keyword>
<keyword evidence="5" id="KW-0472">Membrane</keyword>
<protein>
    <recommendedName>
        <fullName evidence="2">histidine kinase</fullName>
        <ecNumber evidence="2">2.7.13.3</ecNumber>
    </recommendedName>
</protein>
<dbReference type="SUPFAM" id="SSF52172">
    <property type="entry name" value="CheY-like"/>
    <property type="match status" value="1"/>
</dbReference>
<organism evidence="8 9">
    <name type="scientific">Stephania japonica</name>
    <dbReference type="NCBI Taxonomy" id="461633"/>
    <lineage>
        <taxon>Eukaryota</taxon>
        <taxon>Viridiplantae</taxon>
        <taxon>Streptophyta</taxon>
        <taxon>Embryophyta</taxon>
        <taxon>Tracheophyta</taxon>
        <taxon>Spermatophyta</taxon>
        <taxon>Magnoliopsida</taxon>
        <taxon>Ranunculales</taxon>
        <taxon>Menispermaceae</taxon>
        <taxon>Menispermoideae</taxon>
        <taxon>Cissampelideae</taxon>
        <taxon>Stephania</taxon>
    </lineage>
</organism>
<dbReference type="PANTHER" id="PTHR43719">
    <property type="entry name" value="TWO-COMPONENT HISTIDINE KINASE"/>
    <property type="match status" value="1"/>
</dbReference>
<dbReference type="SMART" id="SM00448">
    <property type="entry name" value="REC"/>
    <property type="match status" value="1"/>
</dbReference>
<dbReference type="InterPro" id="IPR050956">
    <property type="entry name" value="2C_system_His_kinase"/>
</dbReference>
<feature type="transmembrane region" description="Helical" evidence="5">
    <location>
        <begin position="309"/>
        <end position="329"/>
    </location>
</feature>
<keyword evidence="9" id="KW-1185">Reference proteome</keyword>
<comment type="caution">
    <text evidence="8">The sequence shown here is derived from an EMBL/GenBank/DDBJ whole genome shotgun (WGS) entry which is preliminary data.</text>
</comment>
<sequence length="1129" mass="125800">MPEVKIGRITLRPVAVFIILVALVLVIPSLVVAVIVLVIKDVDAAARSASYYVHNGALMDVKTAGESLFHVSTTIEASLLRSSLAASRATFPGFENEVFSFMFNLFKSQSLSEISYIREDGFLFSYYIEGNNTFAMYSNTTFVRRIGVGSIPFDCYIQLVNNNTGELYGERYRSRSNLSIDVNWFLEAMNSTNVHASVRKGWSETQNMLIFNAAPVDQVGLLSLGVSVKVFMNSISGIDLHGGDLYIATKNGTLLAQTGHFTIMSNKDDTVSVFLNSTGDQTAREARILCDQSKKTVRHADRKMGGAEYVFYCAPLELAGVPSVSVLLFPHNGLVSLVHSRIELLIILLGVMFLPLLVAVLSYIYFVLRWARRELFLTSMLVKQREATQQAERKSMNKSLAFASASHDVRSALAALGGLISLSQSEVSTNHGVLNYLNSMENLSSDLVGEYIKKIELLVFSYIFLMLIFWRKQTFSGILNTVLDASKIEAGKMQLAEEEFDLAQAVEESVNLYYITGKEKGVDVVLDPTDGSILKYSRVRGDRGKLKQILNNLLHNAIKFTSEGHISVRVKAKKPSPENPILASNNVGVWNTFWRLCNRNNVTYQDLNAIREEKKQHNLLEFIFEVNDTGKGIPKENWKSVFEDFVQVNETALGKGGTGLGLGIVQSLVRLMDGEIGIQDKGLGEKGTCFRFNIFLSTCNIVPATTTPESSIIESFSERVRNILHQNFELSRSSHSESPRPDGSHVLLFLHGDERQRVVQKFLKRLGINVIAPTNSDELFFNLENIYRKWCLSHLSSSGKSFSYLSDYSSSHDVVVVIKDGPVGSSGMDNALSLQKKTSYRNTPSFILLVIDVSSILFNKEQFSKLCSILDDYKRDLQCAQCKVVWLYTPTPNFEFRRLVDEKLAYCEHVVIKPFHGSQLFDMLRFLPEFGGASTIQGYNAKTMETIKESTSAAGPSKELVYAKSEPGTSKSCPSTEDQLLCNSDKLLFGKKVLVADDNGISRMLTNKFLQRYGALTETCENGEEAFGLVLKALETINPKAPEASKIHPYDYIFMDCEMPIMDGYEATRRIREAEAKAPYNAHIPIIALTGHDEGHDVKAAGMDFHLTRPLTENQLLQVMNLLPSKGDV</sequence>
<dbReference type="SUPFAM" id="SSF55874">
    <property type="entry name" value="ATPase domain of HSP90 chaperone/DNA topoisomerase II/histidine kinase"/>
    <property type="match status" value="1"/>
</dbReference>
<feature type="domain" description="Histidine kinase" evidence="6">
    <location>
        <begin position="404"/>
        <end position="698"/>
    </location>
</feature>
<comment type="catalytic activity">
    <reaction evidence="1">
        <text>ATP + protein L-histidine = ADP + protein N-phospho-L-histidine.</text>
        <dbReference type="EC" id="2.7.13.3"/>
    </reaction>
</comment>
<dbReference type="Proteomes" id="UP001417504">
    <property type="component" value="Unassembled WGS sequence"/>
</dbReference>
<evidence type="ECO:0000259" key="6">
    <source>
        <dbReference type="PROSITE" id="PS50109"/>
    </source>
</evidence>
<dbReference type="PANTHER" id="PTHR43719:SF75">
    <property type="entry name" value="HISTIDINE KINASE CKI1"/>
    <property type="match status" value="1"/>
</dbReference>
<dbReference type="Pfam" id="PF00072">
    <property type="entry name" value="Response_reg"/>
    <property type="match status" value="1"/>
</dbReference>
<dbReference type="EMBL" id="JBBNAE010000001">
    <property type="protein sequence ID" value="KAK9154099.1"/>
    <property type="molecule type" value="Genomic_DNA"/>
</dbReference>
<evidence type="ECO:0000256" key="4">
    <source>
        <dbReference type="PROSITE-ProRule" id="PRU00169"/>
    </source>
</evidence>
<feature type="transmembrane region" description="Helical" evidence="5">
    <location>
        <begin position="344"/>
        <end position="368"/>
    </location>
</feature>
<evidence type="ECO:0000256" key="5">
    <source>
        <dbReference type="SAM" id="Phobius"/>
    </source>
</evidence>
<evidence type="ECO:0000259" key="7">
    <source>
        <dbReference type="PROSITE" id="PS50110"/>
    </source>
</evidence>
<dbReference type="GO" id="GO:0004673">
    <property type="term" value="F:protein histidine kinase activity"/>
    <property type="evidence" value="ECO:0007669"/>
    <property type="project" value="UniProtKB-EC"/>
</dbReference>
<accession>A0AAP0KLZ1</accession>
<name>A0AAP0KLZ1_9MAGN</name>
<gene>
    <name evidence="8" type="ORF">Sjap_001579</name>
</gene>
<dbReference type="PROSITE" id="PS50110">
    <property type="entry name" value="RESPONSE_REGULATORY"/>
    <property type="match status" value="1"/>
</dbReference>
<dbReference type="Gene3D" id="1.10.287.130">
    <property type="match status" value="1"/>
</dbReference>
<evidence type="ECO:0000256" key="2">
    <source>
        <dbReference type="ARBA" id="ARBA00012438"/>
    </source>
</evidence>
<keyword evidence="5" id="KW-0812">Transmembrane</keyword>
<dbReference type="InterPro" id="IPR004358">
    <property type="entry name" value="Sig_transdc_His_kin-like_C"/>
</dbReference>
<dbReference type="InterPro" id="IPR005467">
    <property type="entry name" value="His_kinase_dom"/>
</dbReference>
<evidence type="ECO:0000313" key="8">
    <source>
        <dbReference type="EMBL" id="KAK9154099.1"/>
    </source>
</evidence>
<dbReference type="SMART" id="SM00387">
    <property type="entry name" value="HATPase_c"/>
    <property type="match status" value="1"/>
</dbReference>
<feature type="domain" description="Response regulatory" evidence="7">
    <location>
        <begin position="992"/>
        <end position="1124"/>
    </location>
</feature>
<reference evidence="8 9" key="1">
    <citation type="submission" date="2024-01" db="EMBL/GenBank/DDBJ databases">
        <title>Genome assemblies of Stephania.</title>
        <authorList>
            <person name="Yang L."/>
        </authorList>
    </citation>
    <scope>NUCLEOTIDE SEQUENCE [LARGE SCALE GENOMIC DNA]</scope>
    <source>
        <strain evidence="8">QJT</strain>
        <tissue evidence="8">Leaf</tissue>
    </source>
</reference>
<dbReference type="EC" id="2.7.13.3" evidence="2"/>
<evidence type="ECO:0000256" key="1">
    <source>
        <dbReference type="ARBA" id="ARBA00000085"/>
    </source>
</evidence>
<dbReference type="CDD" id="cd17546">
    <property type="entry name" value="REC_hyHK_CKI1_RcsC-like"/>
    <property type="match status" value="1"/>
</dbReference>
<dbReference type="Gene3D" id="3.30.565.10">
    <property type="entry name" value="Histidine kinase-like ATPase, C-terminal domain"/>
    <property type="match status" value="1"/>
</dbReference>
<dbReference type="PRINTS" id="PR00344">
    <property type="entry name" value="BCTRLSENSOR"/>
</dbReference>
<feature type="modified residue" description="4-aspartylphosphate" evidence="4">
    <location>
        <position position="1056"/>
    </location>
</feature>
<dbReference type="GO" id="GO:0000160">
    <property type="term" value="P:phosphorelay signal transduction system"/>
    <property type="evidence" value="ECO:0007669"/>
    <property type="project" value="InterPro"/>
</dbReference>
<dbReference type="PROSITE" id="PS50109">
    <property type="entry name" value="HIS_KIN"/>
    <property type="match status" value="1"/>
</dbReference>
<dbReference type="AlphaFoldDB" id="A0AAP0KLZ1"/>
<evidence type="ECO:0000256" key="3">
    <source>
        <dbReference type="ARBA" id="ARBA00022553"/>
    </source>
</evidence>
<proteinExistence type="predicted"/>
<feature type="transmembrane region" description="Helical" evidence="5">
    <location>
        <begin position="451"/>
        <end position="470"/>
    </location>
</feature>
<dbReference type="Gene3D" id="3.40.50.2300">
    <property type="match status" value="1"/>
</dbReference>
<dbReference type="InterPro" id="IPR003594">
    <property type="entry name" value="HATPase_dom"/>
</dbReference>
<feature type="transmembrane region" description="Helical" evidence="5">
    <location>
        <begin position="14"/>
        <end position="39"/>
    </location>
</feature>
<keyword evidence="5" id="KW-1133">Transmembrane helix</keyword>
<evidence type="ECO:0000313" key="9">
    <source>
        <dbReference type="Proteomes" id="UP001417504"/>
    </source>
</evidence>
<dbReference type="InterPro" id="IPR001789">
    <property type="entry name" value="Sig_transdc_resp-reg_receiver"/>
</dbReference>
<dbReference type="Pfam" id="PF02518">
    <property type="entry name" value="HATPase_c"/>
    <property type="match status" value="1"/>
</dbReference>